<keyword evidence="2" id="KW-1185">Reference proteome</keyword>
<evidence type="ECO:0000313" key="1">
    <source>
        <dbReference type="EMBL" id="KAJ5210045.1"/>
    </source>
</evidence>
<dbReference type="Proteomes" id="UP001150879">
    <property type="component" value="Unassembled WGS sequence"/>
</dbReference>
<dbReference type="OrthoDB" id="4403049at2759"/>
<comment type="caution">
    <text evidence="1">The sequence shown here is derived from an EMBL/GenBank/DDBJ whole genome shotgun (WGS) entry which is preliminary data.</text>
</comment>
<reference evidence="1" key="2">
    <citation type="journal article" date="2023" name="IMA Fungus">
        <title>Comparative genomic study of the Penicillium genus elucidates a diverse pangenome and 15 lateral gene transfer events.</title>
        <authorList>
            <person name="Petersen C."/>
            <person name="Sorensen T."/>
            <person name="Nielsen M.R."/>
            <person name="Sondergaard T.E."/>
            <person name="Sorensen J.L."/>
            <person name="Fitzpatrick D.A."/>
            <person name="Frisvad J.C."/>
            <person name="Nielsen K.L."/>
        </authorList>
    </citation>
    <scope>NUCLEOTIDE SEQUENCE</scope>
    <source>
        <strain evidence="1">IBT 16849</strain>
    </source>
</reference>
<sequence>MKNIFHEHMDGIIPSTLVTDEWRQIFLDTVESVCNEASEQYEDEDENFHIPRCDELGHFIEYANGVQDPDFRRSGICPFEPVPYFGIDDLTSPDGSTVQAQPPTAEFRELIKKRLKDDILSDDFMSGTVDEDLEVKVGFQTGAIR</sequence>
<dbReference type="EMBL" id="JAPQKP010000001">
    <property type="protein sequence ID" value="KAJ5210045.1"/>
    <property type="molecule type" value="Genomic_DNA"/>
</dbReference>
<reference evidence="1" key="1">
    <citation type="submission" date="2022-11" db="EMBL/GenBank/DDBJ databases">
        <authorList>
            <person name="Petersen C."/>
        </authorList>
    </citation>
    <scope>NUCLEOTIDE SEQUENCE</scope>
    <source>
        <strain evidence="1">IBT 16849</strain>
    </source>
</reference>
<organism evidence="1 2">
    <name type="scientific">Penicillium cf. griseofulvum</name>
    <dbReference type="NCBI Taxonomy" id="2972120"/>
    <lineage>
        <taxon>Eukaryota</taxon>
        <taxon>Fungi</taxon>
        <taxon>Dikarya</taxon>
        <taxon>Ascomycota</taxon>
        <taxon>Pezizomycotina</taxon>
        <taxon>Eurotiomycetes</taxon>
        <taxon>Eurotiomycetidae</taxon>
        <taxon>Eurotiales</taxon>
        <taxon>Aspergillaceae</taxon>
        <taxon>Penicillium</taxon>
    </lineage>
</organism>
<evidence type="ECO:0000313" key="2">
    <source>
        <dbReference type="Proteomes" id="UP001150879"/>
    </source>
</evidence>
<gene>
    <name evidence="1" type="ORF">N7472_000184</name>
</gene>
<accession>A0A9W9MZ65</accession>
<dbReference type="AlphaFoldDB" id="A0A9W9MZ65"/>
<name>A0A9W9MZ65_9EURO</name>
<proteinExistence type="predicted"/>
<protein>
    <submittedName>
        <fullName evidence="1">Uncharacterized protein</fullName>
    </submittedName>
</protein>